<reference evidence="2" key="1">
    <citation type="submission" date="2020-07" db="EMBL/GenBank/DDBJ databases">
        <authorList>
            <person name="Nazaruddin N."/>
        </authorList>
    </citation>
    <scope>NUCLEOTIDE SEQUENCE</scope>
</reference>
<organism evidence="2 3">
    <name type="scientific">Heterotrigona itama</name>
    <dbReference type="NCBI Taxonomy" id="395501"/>
    <lineage>
        <taxon>Eukaryota</taxon>
        <taxon>Metazoa</taxon>
        <taxon>Ecdysozoa</taxon>
        <taxon>Arthropoda</taxon>
        <taxon>Hexapoda</taxon>
        <taxon>Insecta</taxon>
        <taxon>Pterygota</taxon>
        <taxon>Neoptera</taxon>
        <taxon>Endopterygota</taxon>
        <taxon>Hymenoptera</taxon>
        <taxon>Apocrita</taxon>
        <taxon>Aculeata</taxon>
        <taxon>Apoidea</taxon>
        <taxon>Anthophila</taxon>
        <taxon>Apidae</taxon>
        <taxon>Heterotrigona</taxon>
    </lineage>
</organism>
<dbReference type="OrthoDB" id="10586400at2759"/>
<proteinExistence type="predicted"/>
<dbReference type="EMBL" id="CAJDYZ010005814">
    <property type="protein sequence ID" value="CAD1472811.1"/>
    <property type="molecule type" value="Genomic_DNA"/>
</dbReference>
<evidence type="ECO:0000313" key="2">
    <source>
        <dbReference type="EMBL" id="CAD1472811.1"/>
    </source>
</evidence>
<dbReference type="AlphaFoldDB" id="A0A6V7H0G3"/>
<sequence length="83" mass="9493">KKKRKEKRRKDEKWYKPKRNGETLANIQKEGCINRDAKEERKKENGRPSPEAFSEGKTKGEQRIKSIVDKAAGQDAGAHLVST</sequence>
<evidence type="ECO:0000256" key="1">
    <source>
        <dbReference type="SAM" id="MobiDB-lite"/>
    </source>
</evidence>
<feature type="non-terminal residue" evidence="2">
    <location>
        <position position="83"/>
    </location>
</feature>
<comment type="caution">
    <text evidence="2">The sequence shown here is derived from an EMBL/GenBank/DDBJ whole genome shotgun (WGS) entry which is preliminary data.</text>
</comment>
<keyword evidence="3" id="KW-1185">Reference proteome</keyword>
<name>A0A6V7H0G3_9HYME</name>
<accession>A0A6V7H0G3</accession>
<dbReference type="Proteomes" id="UP000752696">
    <property type="component" value="Unassembled WGS sequence"/>
</dbReference>
<feature type="compositionally biased region" description="Basic and acidic residues" evidence="1">
    <location>
        <begin position="54"/>
        <end position="68"/>
    </location>
</feature>
<feature type="compositionally biased region" description="Basic and acidic residues" evidence="1">
    <location>
        <begin position="32"/>
        <end position="46"/>
    </location>
</feature>
<feature type="non-terminal residue" evidence="2">
    <location>
        <position position="1"/>
    </location>
</feature>
<protein>
    <submittedName>
        <fullName evidence="2">Uncharacterized protein</fullName>
    </submittedName>
</protein>
<feature type="region of interest" description="Disordered" evidence="1">
    <location>
        <begin position="1"/>
        <end position="83"/>
    </location>
</feature>
<feature type="compositionally biased region" description="Basic and acidic residues" evidence="1">
    <location>
        <begin position="9"/>
        <end position="21"/>
    </location>
</feature>
<evidence type="ECO:0000313" key="3">
    <source>
        <dbReference type="Proteomes" id="UP000752696"/>
    </source>
</evidence>
<gene>
    <name evidence="2" type="ORF">MHI_LOCUS335915</name>
</gene>